<gene>
    <name evidence="3" type="ORF">NF556_18885</name>
</gene>
<keyword evidence="4" id="KW-1185">Reference proteome</keyword>
<accession>A0ABY4YS86</accession>
<evidence type="ECO:0000313" key="3">
    <source>
        <dbReference type="EMBL" id="USQ79631.1"/>
    </source>
</evidence>
<comment type="similarity">
    <text evidence="1">Belongs to the GSP E family.</text>
</comment>
<dbReference type="InterPro" id="IPR022399">
    <property type="entry name" value="TadA-like_ATPase"/>
</dbReference>
<dbReference type="InterPro" id="IPR027417">
    <property type="entry name" value="P-loop_NTPase"/>
</dbReference>
<dbReference type="CDD" id="cd01130">
    <property type="entry name" value="VirB11-like_ATPase"/>
    <property type="match status" value="1"/>
</dbReference>
<evidence type="ECO:0000313" key="4">
    <source>
        <dbReference type="Proteomes" id="UP001056455"/>
    </source>
</evidence>
<evidence type="ECO:0000256" key="1">
    <source>
        <dbReference type="ARBA" id="ARBA00006611"/>
    </source>
</evidence>
<dbReference type="SUPFAM" id="SSF52540">
    <property type="entry name" value="P-loop containing nucleoside triphosphate hydrolases"/>
    <property type="match status" value="1"/>
</dbReference>
<proteinExistence type="inferred from homology"/>
<dbReference type="PANTHER" id="PTHR30486:SF6">
    <property type="entry name" value="TYPE IV PILUS RETRACTATION ATPASE PILT"/>
    <property type="match status" value="1"/>
</dbReference>
<dbReference type="Proteomes" id="UP001056455">
    <property type="component" value="Chromosome"/>
</dbReference>
<dbReference type="InterPro" id="IPR050921">
    <property type="entry name" value="T4SS_GSP_E_ATPase"/>
</dbReference>
<feature type="domain" description="Bacterial type II secretion system protein E" evidence="2">
    <location>
        <begin position="57"/>
        <end position="333"/>
    </location>
</feature>
<dbReference type="Gene3D" id="3.30.450.380">
    <property type="match status" value="1"/>
</dbReference>
<dbReference type="NCBIfam" id="TIGR03819">
    <property type="entry name" value="heli_sec_ATPase"/>
    <property type="match status" value="1"/>
</dbReference>
<name>A0ABY4YS86_9MICO</name>
<organism evidence="3 4">
    <name type="scientific">Ornithinimicrobium faecis</name>
    <dbReference type="NCBI Taxonomy" id="2934158"/>
    <lineage>
        <taxon>Bacteria</taxon>
        <taxon>Bacillati</taxon>
        <taxon>Actinomycetota</taxon>
        <taxon>Actinomycetes</taxon>
        <taxon>Micrococcales</taxon>
        <taxon>Ornithinimicrobiaceae</taxon>
        <taxon>Ornithinimicrobium</taxon>
    </lineage>
</organism>
<protein>
    <submittedName>
        <fullName evidence="3">TadA family conjugal transfer-associated ATPase</fullName>
    </submittedName>
</protein>
<dbReference type="InterPro" id="IPR001482">
    <property type="entry name" value="T2SS/T4SS_dom"/>
</dbReference>
<dbReference type="Gene3D" id="3.40.50.300">
    <property type="entry name" value="P-loop containing nucleotide triphosphate hydrolases"/>
    <property type="match status" value="1"/>
</dbReference>
<evidence type="ECO:0000259" key="2">
    <source>
        <dbReference type="Pfam" id="PF00437"/>
    </source>
</evidence>
<dbReference type="EMBL" id="CP099489">
    <property type="protein sequence ID" value="USQ79631.1"/>
    <property type="molecule type" value="Genomic_DNA"/>
</dbReference>
<dbReference type="Pfam" id="PF00437">
    <property type="entry name" value="T2SSE"/>
    <property type="match status" value="1"/>
</dbReference>
<reference evidence="3" key="1">
    <citation type="submission" date="2022-06" db="EMBL/GenBank/DDBJ databases">
        <title>Ornithinimicrobium HY1793.</title>
        <authorList>
            <person name="Huang Y."/>
        </authorList>
    </citation>
    <scope>NUCLEOTIDE SEQUENCE</scope>
    <source>
        <strain evidence="3">HY1793</strain>
    </source>
</reference>
<sequence length="388" mass="41152">MSVSDEESARDRVWQQIRAGRTPSAQAVDAIAEQESVRLGSAGVASLRDELRSEVLGAGPLEPLLADPAVTDILVNGLDGVWVDRGEGLIQHPTRFSETDSVRRLAVRLATLAGARLDDASPWVDGLLPGGVRLHAMLPPLVAGGAHLSLRIPRRDSPDLATLRSWGMLNGQIEQLLRDLVRRRVSFVITGGTGSGKTTLLGAMLQAVDHGDRIVLVEDTRELAVRHPHVVRLQGRAANVEGRGEVTLTTLVRQSLRMRPDRLVIGEVRGAEVREMMSALNTGHEGGASTLHANAVADVPSRFEALGALAGLPTDAVHAQLASAIRVVVHLARDGGRRTVREIGVVQRAPGERLATVVPALGPDGESAPGWALLRGLLGDCSGEGGRP</sequence>
<dbReference type="RefSeq" id="WP_252592736.1">
    <property type="nucleotide sequence ID" value="NZ_CP099489.1"/>
</dbReference>
<dbReference type="PANTHER" id="PTHR30486">
    <property type="entry name" value="TWITCHING MOTILITY PROTEIN PILT"/>
    <property type="match status" value="1"/>
</dbReference>